<sequence length="99" mass="10932">MTTPTSAPDTRLPDTTTPRLGRGFRLQWEAAQGNHVLLYPEGMVKLNRSAGEILTRCTGEAALPQLVADLEAAFGAPDLRGDVERFLALARQQRWVDWA</sequence>
<accession>A0A318HHI9</accession>
<dbReference type="InterPro" id="IPR008792">
    <property type="entry name" value="PQQD"/>
</dbReference>
<dbReference type="UniPathway" id="UPA00539"/>
<protein>
    <submittedName>
        <fullName evidence="5">Pyrroloquinoline quinone biosynthesis protein D</fullName>
    </submittedName>
</protein>
<organism evidence="5 6">
    <name type="scientific">Sphaerotilus hippei</name>
    <dbReference type="NCBI Taxonomy" id="744406"/>
    <lineage>
        <taxon>Bacteria</taxon>
        <taxon>Pseudomonadati</taxon>
        <taxon>Pseudomonadota</taxon>
        <taxon>Betaproteobacteria</taxon>
        <taxon>Burkholderiales</taxon>
        <taxon>Sphaerotilaceae</taxon>
        <taxon>Sphaerotilus</taxon>
    </lineage>
</organism>
<dbReference type="GO" id="GO:0048038">
    <property type="term" value="F:quinone binding"/>
    <property type="evidence" value="ECO:0007669"/>
    <property type="project" value="InterPro"/>
</dbReference>
<evidence type="ECO:0000256" key="1">
    <source>
        <dbReference type="ARBA" id="ARBA00004886"/>
    </source>
</evidence>
<evidence type="ECO:0000256" key="2">
    <source>
        <dbReference type="ARBA" id="ARBA00011741"/>
    </source>
</evidence>
<dbReference type="AlphaFoldDB" id="A0A318HHI9"/>
<proteinExistence type="predicted"/>
<keyword evidence="6" id="KW-1185">Reference proteome</keyword>
<gene>
    <name evidence="5" type="ORF">C7444_101363</name>
</gene>
<feature type="compositionally biased region" description="Low complexity" evidence="4">
    <location>
        <begin position="8"/>
        <end position="20"/>
    </location>
</feature>
<reference evidence="5 6" key="1">
    <citation type="submission" date="2018-05" db="EMBL/GenBank/DDBJ databases">
        <title>Genomic Encyclopedia of Type Strains, Phase IV (KMG-IV): sequencing the most valuable type-strain genomes for metagenomic binning, comparative biology and taxonomic classification.</title>
        <authorList>
            <person name="Goeker M."/>
        </authorList>
    </citation>
    <scope>NUCLEOTIDE SEQUENCE [LARGE SCALE GENOMIC DNA]</scope>
    <source>
        <strain evidence="5 6">DSM 566</strain>
    </source>
</reference>
<keyword evidence="3" id="KW-0884">PQQ biosynthesis</keyword>
<evidence type="ECO:0000313" key="5">
    <source>
        <dbReference type="EMBL" id="PXW99533.1"/>
    </source>
</evidence>
<dbReference type="RefSeq" id="WP_110399091.1">
    <property type="nucleotide sequence ID" value="NZ_QJJS01000001.1"/>
</dbReference>
<evidence type="ECO:0000313" key="6">
    <source>
        <dbReference type="Proteomes" id="UP000247811"/>
    </source>
</evidence>
<comment type="caution">
    <text evidence="5">The sequence shown here is derived from an EMBL/GenBank/DDBJ whole genome shotgun (WGS) entry which is preliminary data.</text>
</comment>
<comment type="subunit">
    <text evidence="2">Monomer. Interacts with PqqE.</text>
</comment>
<dbReference type="Proteomes" id="UP000247811">
    <property type="component" value="Unassembled WGS sequence"/>
</dbReference>
<dbReference type="NCBIfam" id="TIGR03859">
    <property type="entry name" value="PQQ_PqqD"/>
    <property type="match status" value="1"/>
</dbReference>
<dbReference type="GO" id="GO:0018189">
    <property type="term" value="P:pyrroloquinoline quinone biosynthetic process"/>
    <property type="evidence" value="ECO:0007669"/>
    <property type="project" value="UniProtKB-UniPathway"/>
</dbReference>
<name>A0A318HHI9_9BURK</name>
<evidence type="ECO:0000256" key="4">
    <source>
        <dbReference type="SAM" id="MobiDB-lite"/>
    </source>
</evidence>
<dbReference type="EMBL" id="QJJS01000001">
    <property type="protein sequence ID" value="PXW99533.1"/>
    <property type="molecule type" value="Genomic_DNA"/>
</dbReference>
<feature type="region of interest" description="Disordered" evidence="4">
    <location>
        <begin position="1"/>
        <end position="20"/>
    </location>
</feature>
<dbReference type="InterPro" id="IPR022479">
    <property type="entry name" value="PqqD_bac"/>
</dbReference>
<dbReference type="Gene3D" id="1.10.10.1150">
    <property type="entry name" value="Coenzyme PQQ synthesis protein D (PqqD)"/>
    <property type="match status" value="1"/>
</dbReference>
<dbReference type="OrthoDB" id="7356791at2"/>
<evidence type="ECO:0000256" key="3">
    <source>
        <dbReference type="ARBA" id="ARBA00022905"/>
    </source>
</evidence>
<dbReference type="Pfam" id="PF05402">
    <property type="entry name" value="PqqD"/>
    <property type="match status" value="1"/>
</dbReference>
<dbReference type="InterPro" id="IPR041881">
    <property type="entry name" value="PqqD_sf"/>
</dbReference>
<comment type="pathway">
    <text evidence="1">Cofactor biosynthesis; pyrroloquinoline quinone biosynthesis.</text>
</comment>